<dbReference type="InterPro" id="IPR011009">
    <property type="entry name" value="Kinase-like_dom_sf"/>
</dbReference>
<evidence type="ECO:0000256" key="8">
    <source>
        <dbReference type="ARBA" id="ARBA00041902"/>
    </source>
</evidence>
<sequence length="134" mass="15014">GGGEQVQFPRSVYMVFEYLSYDLFGLLHTPEVRLTKRRLKSWAHQLLTGVHYLHARGVLHRSRSWVTAGLTALVTGLLELDPGERLSASAALDAGFFFEAGDRLLDAWELDMGFGVASVHECEVRGRRQEQVKG</sequence>
<keyword evidence="2" id="KW-0808">Transferase</keyword>
<evidence type="ECO:0000313" key="11">
    <source>
        <dbReference type="EMBL" id="GMI35697.1"/>
    </source>
</evidence>
<keyword evidence="3" id="KW-0547">Nucleotide-binding</keyword>
<dbReference type="Gene3D" id="1.10.510.10">
    <property type="entry name" value="Transferase(Phosphotransferase) domain 1"/>
    <property type="match status" value="1"/>
</dbReference>
<evidence type="ECO:0000256" key="5">
    <source>
        <dbReference type="ARBA" id="ARBA00022840"/>
    </source>
</evidence>
<evidence type="ECO:0000256" key="9">
    <source>
        <dbReference type="ARBA" id="ARBA00042858"/>
    </source>
</evidence>
<organism evidence="11 12">
    <name type="scientific">Tetraparma gracilis</name>
    <dbReference type="NCBI Taxonomy" id="2962635"/>
    <lineage>
        <taxon>Eukaryota</taxon>
        <taxon>Sar</taxon>
        <taxon>Stramenopiles</taxon>
        <taxon>Ochrophyta</taxon>
        <taxon>Bolidophyceae</taxon>
        <taxon>Parmales</taxon>
        <taxon>Triparmaceae</taxon>
        <taxon>Tetraparma</taxon>
    </lineage>
</organism>
<keyword evidence="4" id="KW-0418">Kinase</keyword>
<dbReference type="EMBL" id="BRYB01001885">
    <property type="protein sequence ID" value="GMI35697.1"/>
    <property type="molecule type" value="Genomic_DNA"/>
</dbReference>
<evidence type="ECO:0000256" key="3">
    <source>
        <dbReference type="ARBA" id="ARBA00022741"/>
    </source>
</evidence>
<keyword evidence="12" id="KW-1185">Reference proteome</keyword>
<evidence type="ECO:0000313" key="12">
    <source>
        <dbReference type="Proteomes" id="UP001165060"/>
    </source>
</evidence>
<proteinExistence type="predicted"/>
<dbReference type="PANTHER" id="PTHR24056">
    <property type="entry name" value="CELL DIVISION PROTEIN KINASE"/>
    <property type="match status" value="1"/>
</dbReference>
<keyword evidence="1" id="KW-0723">Serine/threonine-protein kinase</keyword>
<protein>
    <recommendedName>
        <fullName evidence="7">Cyclin-dependent kinase 2 homolog</fullName>
    </recommendedName>
    <alternativeName>
        <fullName evidence="8">Cell division control protein 2 homolog</fullName>
    </alternativeName>
    <alternativeName>
        <fullName evidence="9">cdc2-related kinase 2</fullName>
    </alternativeName>
</protein>
<evidence type="ECO:0000256" key="2">
    <source>
        <dbReference type="ARBA" id="ARBA00022679"/>
    </source>
</evidence>
<dbReference type="Pfam" id="PF00069">
    <property type="entry name" value="Pkinase"/>
    <property type="match status" value="1"/>
</dbReference>
<evidence type="ECO:0000256" key="7">
    <source>
        <dbReference type="ARBA" id="ARBA00039612"/>
    </source>
</evidence>
<dbReference type="Proteomes" id="UP001165060">
    <property type="component" value="Unassembled WGS sequence"/>
</dbReference>
<dbReference type="PROSITE" id="PS50011">
    <property type="entry name" value="PROTEIN_KINASE_DOM"/>
    <property type="match status" value="1"/>
</dbReference>
<comment type="caution">
    <text evidence="11">The sequence shown here is derived from an EMBL/GenBank/DDBJ whole genome shotgun (WGS) entry which is preliminary data.</text>
</comment>
<reference evidence="11 12" key="1">
    <citation type="journal article" date="2023" name="Commun. Biol.">
        <title>Genome analysis of Parmales, the sister group of diatoms, reveals the evolutionary specialization of diatoms from phago-mixotrophs to photoautotrophs.</title>
        <authorList>
            <person name="Ban H."/>
            <person name="Sato S."/>
            <person name="Yoshikawa S."/>
            <person name="Yamada K."/>
            <person name="Nakamura Y."/>
            <person name="Ichinomiya M."/>
            <person name="Sato N."/>
            <person name="Blanc-Mathieu R."/>
            <person name="Endo H."/>
            <person name="Kuwata A."/>
            <person name="Ogata H."/>
        </authorList>
    </citation>
    <scope>NUCLEOTIDE SEQUENCE [LARGE SCALE GENOMIC DNA]</scope>
</reference>
<gene>
    <name evidence="11" type="ORF">TeGR_g6423</name>
</gene>
<dbReference type="SUPFAM" id="SSF56112">
    <property type="entry name" value="Protein kinase-like (PK-like)"/>
    <property type="match status" value="1"/>
</dbReference>
<dbReference type="PANTHER" id="PTHR24056:SF546">
    <property type="entry name" value="CYCLIN-DEPENDENT KINASE 12"/>
    <property type="match status" value="1"/>
</dbReference>
<name>A0ABQ6MZA6_9STRA</name>
<feature type="domain" description="Protein kinase" evidence="10">
    <location>
        <begin position="1"/>
        <end position="134"/>
    </location>
</feature>
<evidence type="ECO:0000256" key="1">
    <source>
        <dbReference type="ARBA" id="ARBA00022527"/>
    </source>
</evidence>
<feature type="non-terminal residue" evidence="11">
    <location>
        <position position="1"/>
    </location>
</feature>
<accession>A0ABQ6MZA6</accession>
<evidence type="ECO:0000256" key="6">
    <source>
        <dbReference type="ARBA" id="ARBA00038543"/>
    </source>
</evidence>
<comment type="subunit">
    <text evidence="6">May form a complex composed of at least the catalytic subunit CRK2 and a cyclin.</text>
</comment>
<dbReference type="InterPro" id="IPR000719">
    <property type="entry name" value="Prot_kinase_dom"/>
</dbReference>
<dbReference type="InterPro" id="IPR050108">
    <property type="entry name" value="CDK"/>
</dbReference>
<evidence type="ECO:0000259" key="10">
    <source>
        <dbReference type="PROSITE" id="PS50011"/>
    </source>
</evidence>
<evidence type="ECO:0000256" key="4">
    <source>
        <dbReference type="ARBA" id="ARBA00022777"/>
    </source>
</evidence>
<keyword evidence="5" id="KW-0067">ATP-binding</keyword>